<dbReference type="InterPro" id="IPR036937">
    <property type="entry name" value="Adhesion_dom_fimbrial_sf"/>
</dbReference>
<gene>
    <name evidence="2" type="ORF">FK492_19475</name>
</gene>
<protein>
    <submittedName>
        <fullName evidence="2">Type 1 fimbrial protein</fullName>
    </submittedName>
</protein>
<dbReference type="SUPFAM" id="SSF49401">
    <property type="entry name" value="Bacterial adhesins"/>
    <property type="match status" value="1"/>
</dbReference>
<proteinExistence type="predicted"/>
<accession>A0ABY2ZTZ5</accession>
<dbReference type="Proteomes" id="UP000319715">
    <property type="component" value="Unassembled WGS sequence"/>
</dbReference>
<dbReference type="PANTHER" id="PTHR33420">
    <property type="entry name" value="FIMBRIAL SUBUNIT ELFA-RELATED"/>
    <property type="match status" value="1"/>
</dbReference>
<dbReference type="PANTHER" id="PTHR33420:SF26">
    <property type="entry name" value="FIMBRIAL SUBUNIT"/>
    <property type="match status" value="1"/>
</dbReference>
<dbReference type="RefSeq" id="WP_058758212.1">
    <property type="nucleotide sequence ID" value="NZ_CP082346.1"/>
</dbReference>
<evidence type="ECO:0000313" key="3">
    <source>
        <dbReference type="Proteomes" id="UP000319715"/>
    </source>
</evidence>
<dbReference type="EMBL" id="VICF01000009">
    <property type="protein sequence ID" value="TQC70248.1"/>
    <property type="molecule type" value="Genomic_DNA"/>
</dbReference>
<feature type="chain" id="PRO_5047271993" evidence="1">
    <location>
        <begin position="21"/>
        <end position="174"/>
    </location>
</feature>
<feature type="signal peptide" evidence="1">
    <location>
        <begin position="1"/>
        <end position="20"/>
    </location>
</feature>
<evidence type="ECO:0000256" key="1">
    <source>
        <dbReference type="SAM" id="SignalP"/>
    </source>
</evidence>
<evidence type="ECO:0000313" key="2">
    <source>
        <dbReference type="EMBL" id="TQC70248.1"/>
    </source>
</evidence>
<dbReference type="InterPro" id="IPR008966">
    <property type="entry name" value="Adhesion_dom_sf"/>
</dbReference>
<organism evidence="2 3">
    <name type="scientific">Pantoea dispersa</name>
    <dbReference type="NCBI Taxonomy" id="59814"/>
    <lineage>
        <taxon>Bacteria</taxon>
        <taxon>Pseudomonadati</taxon>
        <taxon>Pseudomonadota</taxon>
        <taxon>Gammaproteobacteria</taxon>
        <taxon>Enterobacterales</taxon>
        <taxon>Erwiniaceae</taxon>
        <taxon>Pantoea</taxon>
    </lineage>
</organism>
<keyword evidence="3" id="KW-1185">Reference proteome</keyword>
<sequence length="174" mass="19528">MKAFITFALSSALLSLPVFATESDNDNGRVKMRGAIIVSACTIDAGNQDQTVDFEQTSITDVMRDQRNATQAFSLRLTNCILSDTLINYNKRNFDISFDGEKRDGLFNVSGKSRGLAFSIDDAQSHQLQHYLSSHTVDDSGMALNYIVHFQHNHQTLVEAGDYYSSVRMKMDYH</sequence>
<name>A0ABY2ZTZ5_9GAMM</name>
<dbReference type="InterPro" id="IPR050263">
    <property type="entry name" value="Bact_Fimbrial_Adh_Pro"/>
</dbReference>
<comment type="caution">
    <text evidence="2">The sequence shown here is derived from an EMBL/GenBank/DDBJ whole genome shotgun (WGS) entry which is preliminary data.</text>
</comment>
<keyword evidence="1" id="KW-0732">Signal</keyword>
<dbReference type="GeneID" id="67453678"/>
<reference evidence="2 3" key="1">
    <citation type="submission" date="2019-06" db="EMBL/GenBank/DDBJ databases">
        <title>Pantoea dispersa Assembly.</title>
        <authorList>
            <person name="Wang J."/>
        </authorList>
    </citation>
    <scope>NUCLEOTIDE SEQUENCE [LARGE SCALE GENOMIC DNA]</scope>
    <source>
        <strain evidence="3">bio</strain>
    </source>
</reference>
<dbReference type="Gene3D" id="2.60.40.1090">
    <property type="entry name" value="Fimbrial-type adhesion domain"/>
    <property type="match status" value="1"/>
</dbReference>